<dbReference type="AlphaFoldDB" id="A0A1V9X5K7"/>
<dbReference type="EMBL" id="MNPL01023502">
    <property type="protein sequence ID" value="OQR68688.1"/>
    <property type="molecule type" value="Genomic_DNA"/>
</dbReference>
<keyword evidence="9 10" id="KW-0539">Nucleus</keyword>
<evidence type="ECO:0000313" key="15">
    <source>
        <dbReference type="EMBL" id="OQR68688.1"/>
    </source>
</evidence>
<gene>
    <name evidence="15" type="ORF">BIW11_12746</name>
</gene>
<feature type="DNA-binding region" description="Homeobox" evidence="10">
    <location>
        <begin position="266"/>
        <end position="325"/>
    </location>
</feature>
<dbReference type="InterPro" id="IPR001523">
    <property type="entry name" value="Paired_dom"/>
</dbReference>
<evidence type="ECO:0000259" key="14">
    <source>
        <dbReference type="PROSITE" id="PS51057"/>
    </source>
</evidence>
<dbReference type="InterPro" id="IPR036388">
    <property type="entry name" value="WH-like_DNA-bd_sf"/>
</dbReference>
<dbReference type="SUPFAM" id="SSF46689">
    <property type="entry name" value="Homeodomain-like"/>
    <property type="match status" value="2"/>
</dbReference>
<name>A0A1V9X5K7_9ACAR</name>
<dbReference type="GO" id="GO:0005634">
    <property type="term" value="C:nucleus"/>
    <property type="evidence" value="ECO:0007669"/>
    <property type="project" value="UniProtKB-SubCell"/>
</dbReference>
<keyword evidence="7 10" id="KW-0371">Homeobox</keyword>
<organism evidence="15 16">
    <name type="scientific">Tropilaelaps mercedesae</name>
    <dbReference type="NCBI Taxonomy" id="418985"/>
    <lineage>
        <taxon>Eukaryota</taxon>
        <taxon>Metazoa</taxon>
        <taxon>Ecdysozoa</taxon>
        <taxon>Arthropoda</taxon>
        <taxon>Chelicerata</taxon>
        <taxon>Arachnida</taxon>
        <taxon>Acari</taxon>
        <taxon>Parasitiformes</taxon>
        <taxon>Mesostigmata</taxon>
        <taxon>Gamasina</taxon>
        <taxon>Dermanyssoidea</taxon>
        <taxon>Laelapidae</taxon>
        <taxon>Tropilaelaps</taxon>
    </lineage>
</organism>
<evidence type="ECO:0000256" key="12">
    <source>
        <dbReference type="SAM" id="MobiDB-lite"/>
    </source>
</evidence>
<dbReference type="Gene3D" id="1.10.10.10">
    <property type="entry name" value="Winged helix-like DNA-binding domain superfamily/Winged helix DNA-binding domain"/>
    <property type="match status" value="1"/>
</dbReference>
<feature type="region of interest" description="Disordered" evidence="12">
    <location>
        <begin position="190"/>
        <end position="277"/>
    </location>
</feature>
<dbReference type="Gene3D" id="1.10.10.60">
    <property type="entry name" value="Homeodomain-like"/>
    <property type="match status" value="1"/>
</dbReference>
<feature type="region of interest" description="Disordered" evidence="12">
    <location>
        <begin position="324"/>
        <end position="367"/>
    </location>
</feature>
<dbReference type="PANTHER" id="PTHR45636">
    <property type="entry name" value="PAIRED BOX PROTEIN PAX-6-RELATED-RELATED"/>
    <property type="match status" value="1"/>
</dbReference>
<evidence type="ECO:0000259" key="13">
    <source>
        <dbReference type="PROSITE" id="PS50071"/>
    </source>
</evidence>
<comment type="caution">
    <text evidence="15">The sequence shown here is derived from an EMBL/GenBank/DDBJ whole genome shotgun (WGS) entry which is preliminary data.</text>
</comment>
<evidence type="ECO:0000256" key="3">
    <source>
        <dbReference type="ARBA" id="ARBA00022473"/>
    </source>
</evidence>
<evidence type="ECO:0008006" key="17">
    <source>
        <dbReference type="Google" id="ProtNLM"/>
    </source>
</evidence>
<dbReference type="FunCoup" id="A0A1V9X5K7">
    <property type="interactions" value="19"/>
</dbReference>
<dbReference type="STRING" id="418985.A0A1V9X5K7"/>
<dbReference type="InterPro" id="IPR017970">
    <property type="entry name" value="Homeobox_CS"/>
</dbReference>
<evidence type="ECO:0000256" key="9">
    <source>
        <dbReference type="ARBA" id="ARBA00023242"/>
    </source>
</evidence>
<feature type="compositionally biased region" description="Gly residues" evidence="12">
    <location>
        <begin position="195"/>
        <end position="205"/>
    </location>
</feature>
<feature type="non-terminal residue" evidence="15">
    <location>
        <position position="1"/>
    </location>
</feature>
<dbReference type="InterPro" id="IPR043565">
    <property type="entry name" value="PAX_fam"/>
</dbReference>
<comment type="subcellular location">
    <subcellularLocation>
        <location evidence="1 10 11">Nucleus</location>
    </subcellularLocation>
</comment>
<keyword evidence="6 10" id="KW-0238">DNA-binding</keyword>
<dbReference type="PROSITE" id="PS50071">
    <property type="entry name" value="HOMEOBOX_2"/>
    <property type="match status" value="1"/>
</dbReference>
<accession>A0A1V9X5K7</accession>
<comment type="similarity">
    <text evidence="2">Belongs to the paired homeobox family.</text>
</comment>
<sequence length="461" mass="47602">VPPSSLWPTFSLPGLGVPVDLSQLAALRPPYDLARLLQAQHNPSLHVGKLLLDQQRTPLSGAPVGGSSLDVPGTGAGLGAGAHRGVIGGSKPKVATPQVVAKIESYKRENPTIFAWEIRERLITDGVCTNSTAPSVSSINRILRNRAAERAAAEFARAAGYGVGGVGVGGIAALGVGVGGMPLGALAQTQPGAKGLTGQGQGGRGPVSSPPPPPHIWSPAFLPLQSHGGQGLSGLDHSGHPGLEHGDRASGEESNGESDDADRPKFRRNRTTFSPEQLEVLEEEFDKTHYPCVDTRERLAAKTGLSEARVQVWFSNRRAKWRRHQRVNSLGRASSPLPSSQSYKSAESPLADSPAPPSPTMPPLGLIPNGGGFSHPLAFNNVLMHLSAAQAAARGTLASSLQSLIANPSATGAAAAAAAAASPHLRGLPGNVPLHHLSAFSKPFQKHPVAGGGADRHVGSP</sequence>
<feature type="compositionally biased region" description="Basic and acidic residues" evidence="12">
    <location>
        <begin position="237"/>
        <end position="251"/>
    </location>
</feature>
<feature type="domain" description="Paired" evidence="14">
    <location>
        <begin position="20"/>
        <end position="146"/>
    </location>
</feature>
<dbReference type="PROSITE" id="PS51057">
    <property type="entry name" value="PAIRED_2"/>
    <property type="match status" value="1"/>
</dbReference>
<keyword evidence="16" id="KW-1185">Reference proteome</keyword>
<evidence type="ECO:0000256" key="11">
    <source>
        <dbReference type="RuleBase" id="RU000682"/>
    </source>
</evidence>
<dbReference type="InParanoid" id="A0A1V9X5K7"/>
<evidence type="ECO:0000256" key="4">
    <source>
        <dbReference type="ARBA" id="ARBA00022724"/>
    </source>
</evidence>
<dbReference type="OrthoDB" id="3225452at2759"/>
<keyword evidence="3" id="KW-0217">Developmental protein</keyword>
<reference evidence="15 16" key="1">
    <citation type="journal article" date="2017" name="Gigascience">
        <title>Draft genome of the honey bee ectoparasitic mite, Tropilaelaps mercedesae, is shaped by the parasitic life history.</title>
        <authorList>
            <person name="Dong X."/>
            <person name="Armstrong S.D."/>
            <person name="Xia D."/>
            <person name="Makepeace B.L."/>
            <person name="Darby A.C."/>
            <person name="Kadowaki T."/>
        </authorList>
    </citation>
    <scope>NUCLEOTIDE SEQUENCE [LARGE SCALE GENOMIC DNA]</scope>
    <source>
        <strain evidence="15">Wuxi-XJTLU</strain>
    </source>
</reference>
<dbReference type="InterPro" id="IPR001356">
    <property type="entry name" value="HD"/>
</dbReference>
<dbReference type="Proteomes" id="UP000192247">
    <property type="component" value="Unassembled WGS sequence"/>
</dbReference>
<dbReference type="GO" id="GO:0000981">
    <property type="term" value="F:DNA-binding transcription factor activity, RNA polymerase II-specific"/>
    <property type="evidence" value="ECO:0007669"/>
    <property type="project" value="InterPro"/>
</dbReference>
<dbReference type="PANTHER" id="PTHR45636:SF50">
    <property type="entry name" value="EYEGONE, ISOFORM A-RELATED"/>
    <property type="match status" value="1"/>
</dbReference>
<evidence type="ECO:0000313" key="16">
    <source>
        <dbReference type="Proteomes" id="UP000192247"/>
    </source>
</evidence>
<evidence type="ECO:0000256" key="5">
    <source>
        <dbReference type="ARBA" id="ARBA00023015"/>
    </source>
</evidence>
<dbReference type="FunFam" id="1.10.10.10:FF:000003">
    <property type="entry name" value="Paired box protein Pax-6"/>
    <property type="match status" value="1"/>
</dbReference>
<dbReference type="SMART" id="SM00351">
    <property type="entry name" value="PAX"/>
    <property type="match status" value="1"/>
</dbReference>
<dbReference type="CDD" id="cd00086">
    <property type="entry name" value="homeodomain"/>
    <property type="match status" value="1"/>
</dbReference>
<dbReference type="InterPro" id="IPR009057">
    <property type="entry name" value="Homeodomain-like_sf"/>
</dbReference>
<dbReference type="GO" id="GO:0000978">
    <property type="term" value="F:RNA polymerase II cis-regulatory region sequence-specific DNA binding"/>
    <property type="evidence" value="ECO:0007669"/>
    <property type="project" value="TreeGrafter"/>
</dbReference>
<feature type="domain" description="Homeobox" evidence="13">
    <location>
        <begin position="264"/>
        <end position="324"/>
    </location>
</feature>
<evidence type="ECO:0000256" key="8">
    <source>
        <dbReference type="ARBA" id="ARBA00023163"/>
    </source>
</evidence>
<keyword evidence="8" id="KW-0804">Transcription</keyword>
<feature type="compositionally biased region" description="Low complexity" evidence="12">
    <location>
        <begin position="334"/>
        <end position="353"/>
    </location>
</feature>
<proteinExistence type="inferred from homology"/>
<keyword evidence="4" id="KW-0563">Paired box</keyword>
<dbReference type="FunFam" id="1.10.10.60:FF:000307">
    <property type="entry name" value="Eyegone, isoform A"/>
    <property type="match status" value="1"/>
</dbReference>
<protein>
    <recommendedName>
        <fullName evidence="17">Paired box protein Pax-6-like</fullName>
    </recommendedName>
</protein>
<evidence type="ECO:0000256" key="7">
    <source>
        <dbReference type="ARBA" id="ARBA00023155"/>
    </source>
</evidence>
<evidence type="ECO:0000256" key="6">
    <source>
        <dbReference type="ARBA" id="ARBA00023125"/>
    </source>
</evidence>
<keyword evidence="5" id="KW-0805">Transcription regulation</keyword>
<dbReference type="SMART" id="SM00389">
    <property type="entry name" value="HOX"/>
    <property type="match status" value="1"/>
</dbReference>
<dbReference type="Pfam" id="PF00046">
    <property type="entry name" value="Homeodomain"/>
    <property type="match status" value="1"/>
</dbReference>
<dbReference type="Pfam" id="PF00292">
    <property type="entry name" value="PAX"/>
    <property type="match status" value="1"/>
</dbReference>
<evidence type="ECO:0000256" key="2">
    <source>
        <dbReference type="ARBA" id="ARBA00005733"/>
    </source>
</evidence>
<dbReference type="PROSITE" id="PS00027">
    <property type="entry name" value="HOMEOBOX_1"/>
    <property type="match status" value="1"/>
</dbReference>
<evidence type="ECO:0000256" key="10">
    <source>
        <dbReference type="PROSITE-ProRule" id="PRU00108"/>
    </source>
</evidence>
<evidence type="ECO:0000256" key="1">
    <source>
        <dbReference type="ARBA" id="ARBA00004123"/>
    </source>
</evidence>